<dbReference type="PROSITE" id="PS50943">
    <property type="entry name" value="HTH_CROC1"/>
    <property type="match status" value="1"/>
</dbReference>
<dbReference type="SUPFAM" id="SSF47413">
    <property type="entry name" value="lambda repressor-like DNA-binding domains"/>
    <property type="match status" value="1"/>
</dbReference>
<dbReference type="OrthoDB" id="5190137at2"/>
<dbReference type="InterPro" id="IPR010982">
    <property type="entry name" value="Lambda_DNA-bd_dom_sf"/>
</dbReference>
<comment type="caution">
    <text evidence="3">The sequence shown here is derived from an EMBL/GenBank/DDBJ whole genome shotgun (WGS) entry which is preliminary data.</text>
</comment>
<keyword evidence="1 3" id="KW-0238">DNA-binding</keyword>
<dbReference type="SMART" id="SM00530">
    <property type="entry name" value="HTH_XRE"/>
    <property type="match status" value="1"/>
</dbReference>
<organism evidence="3 4">
    <name type="scientific">Planococcus citreus</name>
    <dbReference type="NCBI Taxonomy" id="1373"/>
    <lineage>
        <taxon>Bacteria</taxon>
        <taxon>Bacillati</taxon>
        <taxon>Bacillota</taxon>
        <taxon>Bacilli</taxon>
        <taxon>Bacillales</taxon>
        <taxon>Caryophanaceae</taxon>
        <taxon>Planococcus</taxon>
    </lineage>
</organism>
<dbReference type="Proteomes" id="UP000280791">
    <property type="component" value="Unassembled WGS sequence"/>
</dbReference>
<dbReference type="Pfam" id="PF01381">
    <property type="entry name" value="HTH_3"/>
    <property type="match status" value="1"/>
</dbReference>
<evidence type="ECO:0000313" key="4">
    <source>
        <dbReference type="Proteomes" id="UP000280791"/>
    </source>
</evidence>
<proteinExistence type="predicted"/>
<feature type="domain" description="HTH cro/C1-type" evidence="2">
    <location>
        <begin position="6"/>
        <end position="60"/>
    </location>
</feature>
<protein>
    <submittedName>
        <fullName evidence="3">DNA-binding XRE family transcriptional regulator</fullName>
    </submittedName>
</protein>
<dbReference type="AlphaFoldDB" id="A0A497YIZ8"/>
<dbReference type="PANTHER" id="PTHR46558:SF11">
    <property type="entry name" value="HTH-TYPE TRANSCRIPTIONAL REGULATOR XRE"/>
    <property type="match status" value="1"/>
</dbReference>
<sequence length="142" mass="16858">MFNKKLQSLRKSKKMTQDELANRLSINRGTYANYERGHRQPDFETLIKIADYFEVTTDYLLGRNEYAHGVSKEEPSVYLQLGLDRDEFESLTAYQQEALNWAANNDYLQFKNKSDDIMDMIERIEIAYEVDKVMKKRKKNNK</sequence>
<dbReference type="GO" id="GO:0003677">
    <property type="term" value="F:DNA binding"/>
    <property type="evidence" value="ECO:0007669"/>
    <property type="project" value="UniProtKB-KW"/>
</dbReference>
<dbReference type="CDD" id="cd00093">
    <property type="entry name" value="HTH_XRE"/>
    <property type="match status" value="1"/>
</dbReference>
<dbReference type="PANTHER" id="PTHR46558">
    <property type="entry name" value="TRACRIPTIONAL REGULATORY PROTEIN-RELATED-RELATED"/>
    <property type="match status" value="1"/>
</dbReference>
<name>A0A497YIZ8_9BACL</name>
<accession>A0A497YIZ8</accession>
<evidence type="ECO:0000313" key="3">
    <source>
        <dbReference type="EMBL" id="RLJ90165.1"/>
    </source>
</evidence>
<dbReference type="Gene3D" id="1.10.260.40">
    <property type="entry name" value="lambda repressor-like DNA-binding domains"/>
    <property type="match status" value="1"/>
</dbReference>
<reference evidence="3 4" key="1">
    <citation type="submission" date="2018-10" db="EMBL/GenBank/DDBJ databases">
        <title>Genomic Encyclopedia of Type Strains, Phase IV (KMG-IV): sequencing the most valuable type-strain genomes for metagenomic binning, comparative biology and taxonomic classification.</title>
        <authorList>
            <person name="Goeker M."/>
        </authorList>
    </citation>
    <scope>NUCLEOTIDE SEQUENCE [LARGE SCALE GENOMIC DNA]</scope>
    <source>
        <strain evidence="3 4">DSM 20549</strain>
    </source>
</reference>
<dbReference type="EMBL" id="RCCP01000001">
    <property type="protein sequence ID" value="RLJ90165.1"/>
    <property type="molecule type" value="Genomic_DNA"/>
</dbReference>
<gene>
    <name evidence="3" type="ORF">DFR62_0307</name>
</gene>
<keyword evidence="4" id="KW-1185">Reference proteome</keyword>
<dbReference type="InterPro" id="IPR001387">
    <property type="entry name" value="Cro/C1-type_HTH"/>
</dbReference>
<evidence type="ECO:0000256" key="1">
    <source>
        <dbReference type="ARBA" id="ARBA00023125"/>
    </source>
</evidence>
<dbReference type="RefSeq" id="WP_121297714.1">
    <property type="nucleotide sequence ID" value="NZ_QBEW01000043.1"/>
</dbReference>
<evidence type="ECO:0000259" key="2">
    <source>
        <dbReference type="PROSITE" id="PS50943"/>
    </source>
</evidence>